<protein>
    <recommendedName>
        <fullName evidence="2">Ribose 5-phosphate isomerase A</fullName>
        <ecNumber evidence="2">5.3.1.6</ecNumber>
    </recommendedName>
</protein>
<dbReference type="NCBIfam" id="TIGR00021">
    <property type="entry name" value="rpiA"/>
    <property type="match status" value="1"/>
</dbReference>
<evidence type="ECO:0000256" key="2">
    <source>
        <dbReference type="NCBIfam" id="TIGR00021"/>
    </source>
</evidence>
<dbReference type="GO" id="GO:0009052">
    <property type="term" value="P:pentose-phosphate shunt, non-oxidative branch"/>
    <property type="evidence" value="ECO:0007669"/>
    <property type="project" value="InterPro"/>
</dbReference>
<keyword evidence="1 3" id="KW-0413">Isomerase</keyword>
<dbReference type="SUPFAM" id="SSF75445">
    <property type="entry name" value="D-ribose-5-phosphate isomerase (RpiA), lid domain"/>
    <property type="match status" value="1"/>
</dbReference>
<dbReference type="PANTHER" id="PTHR11934:SF0">
    <property type="entry name" value="RIBOSE-5-PHOSPHATE ISOMERASE"/>
    <property type="match status" value="1"/>
</dbReference>
<dbReference type="SUPFAM" id="SSF100950">
    <property type="entry name" value="NagB/RpiA/CoA transferase-like"/>
    <property type="match status" value="1"/>
</dbReference>
<sequence>MAEKALELVVDGSVVGLGTGHAASDFVRLLGQHVRGGLDVRGIATSRATEALAREVGVPLLGLGDVDAIDATFDGADAVDPELNLIKGLGGALLREKIVASYSRRLIILVGKEKLTDRLGRGYCKRLPVEVVPFALPLVRRRLLEMGLGAELRSREGQPVPTDNGNYTVDIDLSTLEEDPRGLGERVRAIPGVVETGLFIGMAGTVLVQLGDGTVEVLTRGG</sequence>
<dbReference type="EC" id="5.3.1.6" evidence="2"/>
<proteinExistence type="predicted"/>
<name>A0A432MMJ5_9BACT</name>
<evidence type="ECO:0000256" key="1">
    <source>
        <dbReference type="ARBA" id="ARBA00023235"/>
    </source>
</evidence>
<dbReference type="OrthoDB" id="5870696at2"/>
<dbReference type="CDD" id="cd01398">
    <property type="entry name" value="RPI_A"/>
    <property type="match status" value="1"/>
</dbReference>
<evidence type="ECO:0000313" key="3">
    <source>
        <dbReference type="EMBL" id="RUL88417.1"/>
    </source>
</evidence>
<accession>A0A432MMJ5</accession>
<dbReference type="GO" id="GO:0005829">
    <property type="term" value="C:cytosol"/>
    <property type="evidence" value="ECO:0007669"/>
    <property type="project" value="TreeGrafter"/>
</dbReference>
<dbReference type="AlphaFoldDB" id="A0A432MMJ5"/>
<gene>
    <name evidence="3" type="primary">rpiA</name>
    <name evidence="3" type="ORF">TsocGM_07690</name>
</gene>
<dbReference type="GO" id="GO:0004751">
    <property type="term" value="F:ribose-5-phosphate isomerase activity"/>
    <property type="evidence" value="ECO:0007669"/>
    <property type="project" value="UniProtKB-UniRule"/>
</dbReference>
<keyword evidence="4" id="KW-1185">Reference proteome</keyword>
<dbReference type="Proteomes" id="UP000280296">
    <property type="component" value="Unassembled WGS sequence"/>
</dbReference>
<dbReference type="Gene3D" id="3.30.70.260">
    <property type="match status" value="1"/>
</dbReference>
<evidence type="ECO:0000313" key="4">
    <source>
        <dbReference type="Proteomes" id="UP000280296"/>
    </source>
</evidence>
<comment type="caution">
    <text evidence="3">The sequence shown here is derived from an EMBL/GenBank/DDBJ whole genome shotgun (WGS) entry which is preliminary data.</text>
</comment>
<reference evidence="3 4" key="2">
    <citation type="submission" date="2019-01" db="EMBL/GenBank/DDBJ databases">
        <title>Tautonia sociabilis, a novel thermotolerant planctomycete of Isosphaeraceae family, isolated from a 4000 m deep subterranean habitat.</title>
        <authorList>
            <person name="Kovaleva O.L."/>
            <person name="Elcheninov A.G."/>
            <person name="Van Heerden E."/>
            <person name="Toshchakov S.V."/>
            <person name="Novikov A."/>
            <person name="Bonch-Osmolovskaya E.A."/>
            <person name="Kublanov I.V."/>
        </authorList>
    </citation>
    <scope>NUCLEOTIDE SEQUENCE [LARGE SCALE GENOMIC DNA]</scope>
    <source>
        <strain evidence="3 4">GM2012</strain>
    </source>
</reference>
<dbReference type="Pfam" id="PF06026">
    <property type="entry name" value="Rib_5-P_isom_A"/>
    <property type="match status" value="1"/>
</dbReference>
<organism evidence="3 4">
    <name type="scientific">Tautonia sociabilis</name>
    <dbReference type="NCBI Taxonomy" id="2080755"/>
    <lineage>
        <taxon>Bacteria</taxon>
        <taxon>Pseudomonadati</taxon>
        <taxon>Planctomycetota</taxon>
        <taxon>Planctomycetia</taxon>
        <taxon>Isosphaerales</taxon>
        <taxon>Isosphaeraceae</taxon>
        <taxon>Tautonia</taxon>
    </lineage>
</organism>
<dbReference type="GO" id="GO:0006014">
    <property type="term" value="P:D-ribose metabolic process"/>
    <property type="evidence" value="ECO:0007669"/>
    <property type="project" value="TreeGrafter"/>
</dbReference>
<dbReference type="Gene3D" id="3.40.50.1360">
    <property type="match status" value="1"/>
</dbReference>
<reference evidence="3 4" key="1">
    <citation type="submission" date="2018-12" db="EMBL/GenBank/DDBJ databases">
        <authorList>
            <person name="Toschakov S.V."/>
        </authorList>
    </citation>
    <scope>NUCLEOTIDE SEQUENCE [LARGE SCALE GENOMIC DNA]</scope>
    <source>
        <strain evidence="3 4">GM2012</strain>
    </source>
</reference>
<dbReference type="InterPro" id="IPR004788">
    <property type="entry name" value="Ribose5P_isomerase_type_A"/>
</dbReference>
<dbReference type="EMBL" id="RYZH01000011">
    <property type="protein sequence ID" value="RUL88417.1"/>
    <property type="molecule type" value="Genomic_DNA"/>
</dbReference>
<dbReference type="InterPro" id="IPR037171">
    <property type="entry name" value="NagB/RpiA_transferase-like"/>
</dbReference>
<dbReference type="NCBIfam" id="NF001924">
    <property type="entry name" value="PRK00702.1"/>
    <property type="match status" value="1"/>
</dbReference>
<dbReference type="PANTHER" id="PTHR11934">
    <property type="entry name" value="RIBOSE-5-PHOSPHATE ISOMERASE"/>
    <property type="match status" value="1"/>
</dbReference>